<accession>A0A8K0P4U2</accession>
<keyword evidence="4" id="KW-1185">Reference proteome</keyword>
<sequence>MAAALGVNLKVGELSTHFLYDDIRIYVLLDPSHMLKPVRNAFASERYFIDGEGGLGSGGCEATVKFICLFNDVFDILNSRNLLSKEFKSPIKESNSGKIFTRLGSLKSYVASLKSKDGLSILQSKRKTGFLGMVVAGECVCALFRDLRGSEKLPTDIQTEPGSFRILLQHHQEHGSDAVYKPIDLGKGGRFVTDCHEHRRPTRPSQPPNGIPMHPDPTEPESTAVPHLPEQRPCHSQDLMASEYLAAPSSPVLYLPKRQLCHSGQSEYLAASPDLYLSFVFDGKTKELPCPSEPFVSAIGQGETAVTENLSNCAEKKNLSSLIIPIQKLIIAKSPARSFIKCTKGHTGYSGCERCVVKGEQGNHRMVFCDVDAELRNDTSFRNYFDQDHHSGETPLLTIECLDMVSQFPLDYMHLAQAYVRLWRSSRNEISDRLAIPSDFSQIPRGLDILKRWKATEFRTFLLYIGPVALKNILTKDLYDHFLLAAMQLFKEAKDERIAFEGSFFERQDDYYTYPCKSSNVNTIGRFTPCEGWLRGGRLLKQCTSPALAIQSLNWRGRGKWCVLDELA</sequence>
<gene>
    <name evidence="3" type="ORF">J437_LFUL012928</name>
</gene>
<evidence type="ECO:0000259" key="2">
    <source>
        <dbReference type="Pfam" id="PF21788"/>
    </source>
</evidence>
<reference evidence="3" key="1">
    <citation type="submission" date="2013-04" db="EMBL/GenBank/DDBJ databases">
        <authorList>
            <person name="Qu J."/>
            <person name="Murali S.C."/>
            <person name="Bandaranaike D."/>
            <person name="Bellair M."/>
            <person name="Blankenburg K."/>
            <person name="Chao H."/>
            <person name="Dinh H."/>
            <person name="Doddapaneni H."/>
            <person name="Downs B."/>
            <person name="Dugan-Rocha S."/>
            <person name="Elkadiri S."/>
            <person name="Gnanaolivu R.D."/>
            <person name="Hernandez B."/>
            <person name="Javaid M."/>
            <person name="Jayaseelan J.C."/>
            <person name="Lee S."/>
            <person name="Li M."/>
            <person name="Ming W."/>
            <person name="Munidasa M."/>
            <person name="Muniz J."/>
            <person name="Nguyen L."/>
            <person name="Ongeri F."/>
            <person name="Osuji N."/>
            <person name="Pu L.-L."/>
            <person name="Puazo M."/>
            <person name="Qu C."/>
            <person name="Quiroz J."/>
            <person name="Raj R."/>
            <person name="Weissenberger G."/>
            <person name="Xin Y."/>
            <person name="Zou X."/>
            <person name="Han Y."/>
            <person name="Richards S."/>
            <person name="Worley K."/>
            <person name="Muzny D."/>
            <person name="Gibbs R."/>
        </authorList>
    </citation>
    <scope>NUCLEOTIDE SEQUENCE</scope>
    <source>
        <strain evidence="3">Sampled in the wild</strain>
    </source>
</reference>
<dbReference type="PANTHER" id="PTHR33053:SF24">
    <property type="entry name" value="TRANSPOSASE DOMAIN-CONTAINING PROTEIN"/>
    <property type="match status" value="1"/>
</dbReference>
<dbReference type="OrthoDB" id="7312725at2759"/>
<comment type="caution">
    <text evidence="3">The sequence shown here is derived from an EMBL/GenBank/DDBJ whole genome shotgun (WGS) entry which is preliminary data.</text>
</comment>
<dbReference type="InterPro" id="IPR048366">
    <property type="entry name" value="TNP-like_GBD"/>
</dbReference>
<protein>
    <recommendedName>
        <fullName evidence="2">Transposable element P transposase-like GTP-binding insertion domain-containing protein</fullName>
    </recommendedName>
</protein>
<reference evidence="3" key="2">
    <citation type="submission" date="2017-10" db="EMBL/GenBank/DDBJ databases">
        <title>Ladona fulva Genome sequencing and assembly.</title>
        <authorList>
            <person name="Murali S."/>
            <person name="Richards S."/>
            <person name="Bandaranaike D."/>
            <person name="Bellair M."/>
            <person name="Blankenburg K."/>
            <person name="Chao H."/>
            <person name="Dinh H."/>
            <person name="Doddapaneni H."/>
            <person name="Dugan-Rocha S."/>
            <person name="Elkadiri S."/>
            <person name="Gnanaolivu R."/>
            <person name="Hernandez B."/>
            <person name="Skinner E."/>
            <person name="Javaid M."/>
            <person name="Lee S."/>
            <person name="Li M."/>
            <person name="Ming W."/>
            <person name="Munidasa M."/>
            <person name="Muniz J."/>
            <person name="Nguyen L."/>
            <person name="Hughes D."/>
            <person name="Osuji N."/>
            <person name="Pu L.-L."/>
            <person name="Puazo M."/>
            <person name="Qu C."/>
            <person name="Quiroz J."/>
            <person name="Raj R."/>
            <person name="Weissenberger G."/>
            <person name="Xin Y."/>
            <person name="Zou X."/>
            <person name="Han Y."/>
            <person name="Worley K."/>
            <person name="Muzny D."/>
            <person name="Gibbs R."/>
        </authorList>
    </citation>
    <scope>NUCLEOTIDE SEQUENCE</scope>
    <source>
        <strain evidence="3">Sampled in the wild</strain>
    </source>
</reference>
<dbReference type="Proteomes" id="UP000792457">
    <property type="component" value="Unassembled WGS sequence"/>
</dbReference>
<dbReference type="EMBL" id="KZ308612">
    <property type="protein sequence ID" value="KAG8232338.1"/>
    <property type="molecule type" value="Genomic_DNA"/>
</dbReference>
<proteinExistence type="predicted"/>
<dbReference type="Pfam" id="PF21788">
    <property type="entry name" value="TNP-like_GBD"/>
    <property type="match status" value="1"/>
</dbReference>
<evidence type="ECO:0000256" key="1">
    <source>
        <dbReference type="SAM" id="MobiDB-lite"/>
    </source>
</evidence>
<feature type="region of interest" description="Disordered" evidence="1">
    <location>
        <begin position="196"/>
        <end position="225"/>
    </location>
</feature>
<name>A0A8K0P4U2_LADFU</name>
<evidence type="ECO:0000313" key="4">
    <source>
        <dbReference type="Proteomes" id="UP000792457"/>
    </source>
</evidence>
<feature type="domain" description="Transposable element P transposase-like GTP-binding insertion" evidence="2">
    <location>
        <begin position="59"/>
        <end position="90"/>
    </location>
</feature>
<evidence type="ECO:0000313" key="3">
    <source>
        <dbReference type="EMBL" id="KAG8232338.1"/>
    </source>
</evidence>
<dbReference type="PANTHER" id="PTHR33053">
    <property type="entry name" value="PROTEIN, PUTATIVE-RELATED"/>
    <property type="match status" value="1"/>
</dbReference>
<organism evidence="3 4">
    <name type="scientific">Ladona fulva</name>
    <name type="common">Scarce chaser dragonfly</name>
    <name type="synonym">Libellula fulva</name>
    <dbReference type="NCBI Taxonomy" id="123851"/>
    <lineage>
        <taxon>Eukaryota</taxon>
        <taxon>Metazoa</taxon>
        <taxon>Ecdysozoa</taxon>
        <taxon>Arthropoda</taxon>
        <taxon>Hexapoda</taxon>
        <taxon>Insecta</taxon>
        <taxon>Pterygota</taxon>
        <taxon>Palaeoptera</taxon>
        <taxon>Odonata</taxon>
        <taxon>Epiprocta</taxon>
        <taxon>Anisoptera</taxon>
        <taxon>Libelluloidea</taxon>
        <taxon>Libellulidae</taxon>
        <taxon>Ladona</taxon>
    </lineage>
</organism>
<dbReference type="AlphaFoldDB" id="A0A8K0P4U2"/>